<reference evidence="1" key="1">
    <citation type="submission" date="2018-02" db="EMBL/GenBank/DDBJ databases">
        <title>The genomes of Aspergillus section Nigri reveals drivers in fungal speciation.</title>
        <authorList>
            <consortium name="DOE Joint Genome Institute"/>
            <person name="Vesth T.C."/>
            <person name="Nybo J."/>
            <person name="Theobald S."/>
            <person name="Brandl J."/>
            <person name="Frisvad J.C."/>
            <person name="Nielsen K.F."/>
            <person name="Lyhne E.K."/>
            <person name="Kogle M.E."/>
            <person name="Kuo A."/>
            <person name="Riley R."/>
            <person name="Clum A."/>
            <person name="Nolan M."/>
            <person name="Lipzen A."/>
            <person name="Salamov A."/>
            <person name="Henrissat B."/>
            <person name="Wiebenga A."/>
            <person name="De vries R.P."/>
            <person name="Grigoriev I.V."/>
            <person name="Mortensen U.H."/>
            <person name="Andersen M.R."/>
            <person name="Baker S.E."/>
        </authorList>
    </citation>
    <scope>NUCLEOTIDE SEQUENCE</scope>
    <source>
        <strain evidence="1">CBS 121060</strain>
    </source>
</reference>
<name>A0ACD1HCX2_9EURO</name>
<keyword evidence="2" id="KW-1185">Reference proteome</keyword>
<evidence type="ECO:0000313" key="2">
    <source>
        <dbReference type="Proteomes" id="UP000249661"/>
    </source>
</evidence>
<dbReference type="Proteomes" id="UP000249661">
    <property type="component" value="Unassembled WGS sequence"/>
</dbReference>
<organism evidence="1 2">
    <name type="scientific">Aspergillus aculeatinus CBS 121060</name>
    <dbReference type="NCBI Taxonomy" id="1448322"/>
    <lineage>
        <taxon>Eukaryota</taxon>
        <taxon>Fungi</taxon>
        <taxon>Dikarya</taxon>
        <taxon>Ascomycota</taxon>
        <taxon>Pezizomycotina</taxon>
        <taxon>Eurotiomycetes</taxon>
        <taxon>Eurotiomycetidae</taxon>
        <taxon>Eurotiales</taxon>
        <taxon>Aspergillaceae</taxon>
        <taxon>Aspergillus</taxon>
        <taxon>Aspergillus subgen. Circumdati</taxon>
    </lineage>
</organism>
<dbReference type="EMBL" id="KZ824947">
    <property type="protein sequence ID" value="RAH71677.1"/>
    <property type="molecule type" value="Genomic_DNA"/>
</dbReference>
<sequence length="87" mass="9657">MPGVCAVYPVSSALARLSSFQPQSPHPPTYTHFTEVTLPVKQTIINPRNGVRGPYVSRQPFSAASMLHFSNHFSVSFSSFQYGRRSI</sequence>
<gene>
    <name evidence="1" type="ORF">BO66DRAFT_390539</name>
</gene>
<accession>A0ACD1HCX2</accession>
<protein>
    <submittedName>
        <fullName evidence="1">Uncharacterized protein</fullName>
    </submittedName>
</protein>
<proteinExistence type="predicted"/>
<evidence type="ECO:0000313" key="1">
    <source>
        <dbReference type="EMBL" id="RAH71677.1"/>
    </source>
</evidence>